<proteinExistence type="inferred from homology"/>
<evidence type="ECO:0000313" key="3">
    <source>
        <dbReference type="Proteomes" id="UP000001495"/>
    </source>
</evidence>
<evidence type="ECO:0000313" key="2">
    <source>
        <dbReference type="EMBL" id="ACV24410.1"/>
    </source>
</evidence>
<evidence type="ECO:0000256" key="1">
    <source>
        <dbReference type="ARBA" id="ARBA00010554"/>
    </source>
</evidence>
<protein>
    <submittedName>
        <fullName evidence="2">Uncharacterized protein</fullName>
    </submittedName>
</protein>
<dbReference type="eggNOG" id="arCOG04967">
    <property type="taxonomic scope" value="Archaea"/>
</dbReference>
<dbReference type="GeneID" id="8365263"/>
<dbReference type="PANTHER" id="PTHR35983">
    <property type="entry name" value="UPF0166 PROTEIN TM_0021"/>
    <property type="match status" value="1"/>
</dbReference>
<dbReference type="AlphaFoldDB" id="C7P778"/>
<comment type="similarity">
    <text evidence="1">Belongs to the UPF0166 family.</text>
</comment>
<dbReference type="OrthoDB" id="8505at2157"/>
<dbReference type="SUPFAM" id="SSF54913">
    <property type="entry name" value="GlnB-like"/>
    <property type="match status" value="1"/>
</dbReference>
<dbReference type="Proteomes" id="UP000001495">
    <property type="component" value="Chromosome"/>
</dbReference>
<reference evidence="2" key="1">
    <citation type="submission" date="2009-08" db="EMBL/GenBank/DDBJ databases">
        <title>Complete sequence of chromosome of Methanocaldococcus fervens AG86.</title>
        <authorList>
            <consortium name="US DOE Joint Genome Institute"/>
            <person name="Lucas S."/>
            <person name="Copeland A."/>
            <person name="Lapidus A."/>
            <person name="Glavina del Rio T."/>
            <person name="Tice H."/>
            <person name="Bruce D."/>
            <person name="Goodwin L."/>
            <person name="Pitluck S."/>
            <person name="Chertkov O."/>
            <person name="Detter J.C."/>
            <person name="Han C."/>
            <person name="Tapia R."/>
            <person name="Larimer F."/>
            <person name="Land M."/>
            <person name="Hauser L."/>
            <person name="Kyrpides N."/>
            <person name="Ovchinnikova G."/>
            <person name="Lupa-Sieprawska M."/>
            <person name="Whitman W.B."/>
        </authorList>
    </citation>
    <scope>NUCLEOTIDE SEQUENCE [LARGE SCALE GENOMIC DNA]</scope>
    <source>
        <strain evidence="2">AG86</strain>
    </source>
</reference>
<accession>C7P778</accession>
<dbReference type="Pfam" id="PF02641">
    <property type="entry name" value="DUF190"/>
    <property type="match status" value="1"/>
</dbReference>
<dbReference type="InterPro" id="IPR011322">
    <property type="entry name" value="N-reg_PII-like_a/b"/>
</dbReference>
<dbReference type="RefSeq" id="WP_015791147.1">
    <property type="nucleotide sequence ID" value="NC_013156.1"/>
</dbReference>
<dbReference type="EMBL" id="CP001696">
    <property type="protein sequence ID" value="ACV24410.1"/>
    <property type="molecule type" value="Genomic_DNA"/>
</dbReference>
<dbReference type="Gene3D" id="3.30.70.120">
    <property type="match status" value="1"/>
</dbReference>
<gene>
    <name evidence="2" type="ordered locus">Mefer_0589</name>
</gene>
<keyword evidence="3" id="KW-1185">Reference proteome</keyword>
<organism evidence="2 3">
    <name type="scientific">Methanocaldococcus fervens (strain DSM 4213 / JCM 15782 / AG86)</name>
    <name type="common">Methanococcus fervens</name>
    <dbReference type="NCBI Taxonomy" id="573064"/>
    <lineage>
        <taxon>Archaea</taxon>
        <taxon>Methanobacteriati</taxon>
        <taxon>Methanobacteriota</taxon>
        <taxon>Methanomada group</taxon>
        <taxon>Methanococci</taxon>
        <taxon>Methanococcales</taxon>
        <taxon>Methanocaldococcaceae</taxon>
        <taxon>Methanocaldococcus</taxon>
    </lineage>
</organism>
<dbReference type="KEGG" id="mfe:Mefer_0589"/>
<dbReference type="InterPro" id="IPR015867">
    <property type="entry name" value="N-reg_PII/ATP_PRibTrfase_C"/>
</dbReference>
<name>C7P778_METFA</name>
<dbReference type="STRING" id="573064.Mefer_0589"/>
<sequence>MIKVKILRIYLREGDKFKDDVMYKHIVKILKKEGISGATVYKGICGYGVRGIAEMDIFRLSINLPVVVECIDTEENINRVLPKLYEILKDNGLITIIDGYVYKGEIHVGEDK</sequence>
<dbReference type="InterPro" id="IPR003793">
    <property type="entry name" value="UPF0166"/>
</dbReference>
<dbReference type="PANTHER" id="PTHR35983:SF1">
    <property type="entry name" value="UPF0166 PROTEIN TM_0021"/>
    <property type="match status" value="1"/>
</dbReference>
<dbReference type="HOGENOM" id="CLU_146749_2_0_2"/>